<keyword evidence="12" id="KW-1185">Reference proteome</keyword>
<dbReference type="SUPFAM" id="SSF53335">
    <property type="entry name" value="S-adenosyl-L-methionine-dependent methyltransferases"/>
    <property type="match status" value="1"/>
</dbReference>
<dbReference type="Proteomes" id="UP001385951">
    <property type="component" value="Unassembled WGS sequence"/>
</dbReference>
<evidence type="ECO:0000313" key="12">
    <source>
        <dbReference type="Proteomes" id="UP001385951"/>
    </source>
</evidence>
<reference evidence="11 12" key="1">
    <citation type="submission" date="2022-09" db="EMBL/GenBank/DDBJ databases">
        <authorList>
            <person name="Palmer J.M."/>
        </authorList>
    </citation>
    <scope>NUCLEOTIDE SEQUENCE [LARGE SCALE GENOMIC DNA]</scope>
    <source>
        <strain evidence="11 12">DSM 7382</strain>
    </source>
</reference>
<comment type="caution">
    <text evidence="11">The sequence shown here is derived from an EMBL/GenBank/DDBJ whole genome shotgun (WGS) entry which is preliminary data.</text>
</comment>
<keyword evidence="4" id="KW-0963">Cytoplasm</keyword>
<evidence type="ECO:0000256" key="6">
    <source>
        <dbReference type="ARBA" id="ARBA00022679"/>
    </source>
</evidence>
<evidence type="ECO:0000256" key="10">
    <source>
        <dbReference type="RuleBase" id="RU003802"/>
    </source>
</evidence>
<evidence type="ECO:0000256" key="2">
    <source>
        <dbReference type="ARBA" id="ARBA00005369"/>
    </source>
</evidence>
<evidence type="ECO:0000256" key="8">
    <source>
        <dbReference type="ARBA" id="ARBA00035815"/>
    </source>
</evidence>
<accession>A0AAW0FVN9</accession>
<comment type="function">
    <text evidence="9">Initiates the repair of damaged proteins by catalyzing methyl esterification of L-isoaspartyl and D-aspartyl residues produced by spontaneous isomerization and racemization of L-aspartyl and L-asparaginyl residues in aging peptides and proteins.</text>
</comment>
<dbReference type="PROSITE" id="PS01279">
    <property type="entry name" value="PCMT"/>
    <property type="match status" value="1"/>
</dbReference>
<keyword evidence="6 10" id="KW-0808">Transferase</keyword>
<comment type="catalytic activity">
    <reaction evidence="8">
        <text>[protein]-L-isoaspartate + S-adenosyl-L-methionine = [protein]-L-isoaspartate alpha-methyl ester + S-adenosyl-L-homocysteine</text>
        <dbReference type="Rhea" id="RHEA:12705"/>
        <dbReference type="Rhea" id="RHEA-COMP:12143"/>
        <dbReference type="Rhea" id="RHEA-COMP:12144"/>
        <dbReference type="ChEBI" id="CHEBI:57856"/>
        <dbReference type="ChEBI" id="CHEBI:59789"/>
        <dbReference type="ChEBI" id="CHEBI:90596"/>
        <dbReference type="ChEBI" id="CHEBI:90598"/>
        <dbReference type="EC" id="2.1.1.77"/>
    </reaction>
    <physiologicalReaction direction="left-to-right" evidence="8">
        <dbReference type="Rhea" id="RHEA:12706"/>
    </physiologicalReaction>
</comment>
<dbReference type="AlphaFoldDB" id="A0AAW0FVN9"/>
<dbReference type="NCBIfam" id="TIGR00080">
    <property type="entry name" value="pimt"/>
    <property type="match status" value="1"/>
</dbReference>
<dbReference type="PANTHER" id="PTHR11579:SF0">
    <property type="entry name" value="PROTEIN-L-ISOASPARTATE(D-ASPARTATE) O-METHYLTRANSFERASE"/>
    <property type="match status" value="1"/>
</dbReference>
<dbReference type="Pfam" id="PF01135">
    <property type="entry name" value="PCMT"/>
    <property type="match status" value="1"/>
</dbReference>
<dbReference type="FunFam" id="3.40.50.150:FF:000235">
    <property type="entry name" value="Protein-L-isoaspartate O-methyltransferase"/>
    <property type="match status" value="1"/>
</dbReference>
<proteinExistence type="inferred from homology"/>
<keyword evidence="5 10" id="KW-0489">Methyltransferase</keyword>
<evidence type="ECO:0000256" key="4">
    <source>
        <dbReference type="ARBA" id="ARBA00022490"/>
    </source>
</evidence>
<dbReference type="EMBL" id="JASBNA010000041">
    <property type="protein sequence ID" value="KAK7681406.1"/>
    <property type="molecule type" value="Genomic_DNA"/>
</dbReference>
<comment type="subcellular location">
    <subcellularLocation>
        <location evidence="1">Cytoplasm</location>
        <location evidence="1">Cytosol</location>
    </subcellularLocation>
</comment>
<sequence>MAWMSSGSTSAELISNMAKHGLIRSARLTEAMKKVDRANYVLDKADAYEDSPQPIGYEATISAPHMHAHAIENLIDFLLPGAKVLDVGSGSGYLCAVLHHLVGPTGKVVGIDHIPELVEWSVENLKNDGLTSTLDDKSIEMITGDGRQGWLEKAPFDAIHVGAAAPMMPRALVDQLAKPGRMFIPVGTHTQSIFQVDKDRDGNVTEKKLFGVRYVPLTDRKT</sequence>
<evidence type="ECO:0000256" key="7">
    <source>
        <dbReference type="ARBA" id="ARBA00022691"/>
    </source>
</evidence>
<comment type="subunit">
    <text evidence="3">Monomer.</text>
</comment>
<dbReference type="InterPro" id="IPR029063">
    <property type="entry name" value="SAM-dependent_MTases_sf"/>
</dbReference>
<evidence type="ECO:0000313" key="11">
    <source>
        <dbReference type="EMBL" id="KAK7681406.1"/>
    </source>
</evidence>
<evidence type="ECO:0000256" key="1">
    <source>
        <dbReference type="ARBA" id="ARBA00004514"/>
    </source>
</evidence>
<dbReference type="PANTHER" id="PTHR11579">
    <property type="entry name" value="PROTEIN-L-ISOASPARTATE O-METHYLTRANSFERASE"/>
    <property type="match status" value="1"/>
</dbReference>
<dbReference type="GO" id="GO:0032259">
    <property type="term" value="P:methylation"/>
    <property type="evidence" value="ECO:0007669"/>
    <property type="project" value="UniProtKB-KW"/>
</dbReference>
<name>A0AAW0FVN9_9APHY</name>
<protein>
    <recommendedName>
        <fullName evidence="10">Protein-L-isoaspartate O-methyltransferase</fullName>
        <ecNumber evidence="10">2.1.1.77</ecNumber>
    </recommendedName>
</protein>
<evidence type="ECO:0000256" key="5">
    <source>
        <dbReference type="ARBA" id="ARBA00022603"/>
    </source>
</evidence>
<comment type="similarity">
    <text evidence="2 10">Belongs to the methyltransferase superfamily. L-isoaspartyl/D-aspartyl protein methyltransferase family.</text>
</comment>
<dbReference type="GO" id="GO:0006950">
    <property type="term" value="P:response to stress"/>
    <property type="evidence" value="ECO:0007669"/>
    <property type="project" value="UniProtKB-ARBA"/>
</dbReference>
<gene>
    <name evidence="11" type="ORF">QCA50_015498</name>
</gene>
<keyword evidence="7 10" id="KW-0949">S-adenosyl-L-methionine</keyword>
<evidence type="ECO:0000256" key="3">
    <source>
        <dbReference type="ARBA" id="ARBA00011245"/>
    </source>
</evidence>
<dbReference type="GO" id="GO:0005829">
    <property type="term" value="C:cytosol"/>
    <property type="evidence" value="ECO:0007669"/>
    <property type="project" value="UniProtKB-SubCell"/>
</dbReference>
<evidence type="ECO:0000256" key="9">
    <source>
        <dbReference type="ARBA" id="ARBA00054057"/>
    </source>
</evidence>
<dbReference type="EC" id="2.1.1.77" evidence="10"/>
<dbReference type="Gene3D" id="3.40.50.150">
    <property type="entry name" value="Vaccinia Virus protein VP39"/>
    <property type="match status" value="1"/>
</dbReference>
<dbReference type="InterPro" id="IPR000682">
    <property type="entry name" value="PCMT"/>
</dbReference>
<dbReference type="CDD" id="cd02440">
    <property type="entry name" value="AdoMet_MTases"/>
    <property type="match status" value="1"/>
</dbReference>
<dbReference type="GO" id="GO:0004719">
    <property type="term" value="F:protein-L-isoaspartate (D-aspartate) O-methyltransferase activity"/>
    <property type="evidence" value="ECO:0007669"/>
    <property type="project" value="UniProtKB-UniRule"/>
</dbReference>
<organism evidence="11 12">
    <name type="scientific">Cerrena zonata</name>
    <dbReference type="NCBI Taxonomy" id="2478898"/>
    <lineage>
        <taxon>Eukaryota</taxon>
        <taxon>Fungi</taxon>
        <taxon>Dikarya</taxon>
        <taxon>Basidiomycota</taxon>
        <taxon>Agaricomycotina</taxon>
        <taxon>Agaricomycetes</taxon>
        <taxon>Polyporales</taxon>
        <taxon>Cerrenaceae</taxon>
        <taxon>Cerrena</taxon>
    </lineage>
</organism>